<comment type="caution">
    <text evidence="1">The sequence shown here is derived from an EMBL/GenBank/DDBJ whole genome shotgun (WGS) entry which is preliminary data.</text>
</comment>
<name>A0AB34TGY8_STEMA</name>
<dbReference type="Proteomes" id="UP000037632">
    <property type="component" value="Unassembled WGS sequence"/>
</dbReference>
<reference evidence="1 2" key="1">
    <citation type="journal article" date="2015" name="Antimicrob. Agents Chemother.">
        <title>Whole-Genome Sequencing Identifies Emergence of a Quinolone Resistance Mutation in a Case of Stenotrophomonas maltophilia Bacteremia.</title>
        <authorList>
            <person name="Pak T.R."/>
            <person name="Altman D.R."/>
            <person name="Attie O."/>
            <person name="Sebra R."/>
            <person name="Hamula C.L."/>
            <person name="Lewis M."/>
            <person name="Deikus G."/>
            <person name="Newman L.C."/>
            <person name="Fang G."/>
            <person name="Hand J."/>
            <person name="Papel G."/>
            <person name="Wallach F."/>
            <person name="Schadt E.E."/>
            <person name="Huprikar S."/>
            <person name="van Bakel H."/>
            <person name="Kasarskis A."/>
            <person name="Bashir A."/>
        </authorList>
    </citation>
    <scope>NUCLEOTIDE SEQUENCE [LARGE SCALE GENOMIC DNA]</scope>
    <source>
        <strain evidence="1 2">ISMMS6</strain>
    </source>
</reference>
<dbReference type="EMBL" id="JZIW01000001">
    <property type="protein sequence ID" value="KOO82289.1"/>
    <property type="molecule type" value="Genomic_DNA"/>
</dbReference>
<protein>
    <submittedName>
        <fullName evidence="1">Uncharacterized protein</fullName>
    </submittedName>
</protein>
<accession>A0AB34TGY8</accession>
<sequence length="79" mass="8543">MSHDTQVAPAHAARQLAHFFGQIADTTEWNHACWQGLFARLLGAGKTPAELTLGEIQTAIDQVVTRWADCQGTGPRALS</sequence>
<dbReference type="RefSeq" id="WP_053461147.1">
    <property type="nucleotide sequence ID" value="NZ_JAKJRS010000010.1"/>
</dbReference>
<evidence type="ECO:0000313" key="1">
    <source>
        <dbReference type="EMBL" id="KOO82289.1"/>
    </source>
</evidence>
<gene>
    <name evidence="1" type="ORF">VL23_03085</name>
</gene>
<dbReference type="AlphaFoldDB" id="A0AB34TGY8"/>
<proteinExistence type="predicted"/>
<organism evidence="1 2">
    <name type="scientific">Stenotrophomonas maltophilia</name>
    <name type="common">Pseudomonas maltophilia</name>
    <name type="synonym">Xanthomonas maltophilia</name>
    <dbReference type="NCBI Taxonomy" id="40324"/>
    <lineage>
        <taxon>Bacteria</taxon>
        <taxon>Pseudomonadati</taxon>
        <taxon>Pseudomonadota</taxon>
        <taxon>Gammaproteobacteria</taxon>
        <taxon>Lysobacterales</taxon>
        <taxon>Lysobacteraceae</taxon>
        <taxon>Stenotrophomonas</taxon>
        <taxon>Stenotrophomonas maltophilia group</taxon>
    </lineage>
</organism>
<evidence type="ECO:0000313" key="2">
    <source>
        <dbReference type="Proteomes" id="UP000037632"/>
    </source>
</evidence>